<dbReference type="EMBL" id="JAHRIO010032020">
    <property type="protein sequence ID" value="MEQ2169079.1"/>
    <property type="molecule type" value="Genomic_DNA"/>
</dbReference>
<protein>
    <recommendedName>
        <fullName evidence="5">Stabilin-1/2 EGF-like domain-containing protein</fullName>
    </recommendedName>
</protein>
<name>A0ABV0NDZ0_9TELE</name>
<evidence type="ECO:0000256" key="2">
    <source>
        <dbReference type="ARBA" id="ARBA00023136"/>
    </source>
</evidence>
<dbReference type="InterPro" id="IPR056806">
    <property type="entry name" value="EGF_STAB1-2"/>
</dbReference>
<dbReference type="PANTHER" id="PTHR24038">
    <property type="entry name" value="STABILIN"/>
    <property type="match status" value="1"/>
</dbReference>
<dbReference type="Proteomes" id="UP001476798">
    <property type="component" value="Unassembled WGS sequence"/>
</dbReference>
<evidence type="ECO:0000256" key="1">
    <source>
        <dbReference type="ARBA" id="ARBA00004370"/>
    </source>
</evidence>
<organism evidence="6 7">
    <name type="scientific">Goodea atripinnis</name>
    <dbReference type="NCBI Taxonomy" id="208336"/>
    <lineage>
        <taxon>Eukaryota</taxon>
        <taxon>Metazoa</taxon>
        <taxon>Chordata</taxon>
        <taxon>Craniata</taxon>
        <taxon>Vertebrata</taxon>
        <taxon>Euteleostomi</taxon>
        <taxon>Actinopterygii</taxon>
        <taxon>Neopterygii</taxon>
        <taxon>Teleostei</taxon>
        <taxon>Neoteleostei</taxon>
        <taxon>Acanthomorphata</taxon>
        <taxon>Ovalentaria</taxon>
        <taxon>Atherinomorphae</taxon>
        <taxon>Cyprinodontiformes</taxon>
        <taxon>Goodeidae</taxon>
        <taxon>Goodea</taxon>
    </lineage>
</organism>
<keyword evidence="3" id="KW-1015">Disulfide bond</keyword>
<dbReference type="Pfam" id="PF24887">
    <property type="entry name" value="EGF_STAB1-2"/>
    <property type="match status" value="1"/>
</dbReference>
<evidence type="ECO:0000259" key="5">
    <source>
        <dbReference type="Pfam" id="PF24887"/>
    </source>
</evidence>
<gene>
    <name evidence="6" type="ORF">GOODEAATRI_021156</name>
</gene>
<dbReference type="PANTHER" id="PTHR24038:SF8">
    <property type="entry name" value="STABILIN-1"/>
    <property type="match status" value="1"/>
</dbReference>
<accession>A0ABV0NDZ0</accession>
<comment type="caution">
    <text evidence="6">The sequence shown here is derived from an EMBL/GenBank/DDBJ whole genome shotgun (WGS) entry which is preliminary data.</text>
</comment>
<reference evidence="6 7" key="1">
    <citation type="submission" date="2021-06" db="EMBL/GenBank/DDBJ databases">
        <authorList>
            <person name="Palmer J.M."/>
        </authorList>
    </citation>
    <scope>NUCLEOTIDE SEQUENCE [LARGE SCALE GENOMIC DNA]</scope>
    <source>
        <strain evidence="6 7">GA_2019</strain>
        <tissue evidence="6">Muscle</tissue>
    </source>
</reference>
<keyword evidence="2" id="KW-0472">Membrane</keyword>
<keyword evidence="7" id="KW-1185">Reference proteome</keyword>
<sequence>MANQLVTISASDDVIGKMRLSAIYLLVFHQESHQIGCEYANLPLGPTHNKGCAKYCNATKQHPCYDKGTVRNIQGTFREVCHPFLAQCCCKCCFSCFQCVDGIHGNECRCVHGVCDNRPGSGGVCRRGSCLEGFSGDYCDKKATPCNVDGLLAHCHIHAYCTHTGLDYK</sequence>
<feature type="domain" description="Stabilin-1/2 EGF-like" evidence="5">
    <location>
        <begin position="106"/>
        <end position="142"/>
    </location>
</feature>
<evidence type="ECO:0000256" key="3">
    <source>
        <dbReference type="ARBA" id="ARBA00023157"/>
    </source>
</evidence>
<evidence type="ECO:0000313" key="7">
    <source>
        <dbReference type="Proteomes" id="UP001476798"/>
    </source>
</evidence>
<comment type="subcellular location">
    <subcellularLocation>
        <location evidence="1">Membrane</location>
    </subcellularLocation>
</comment>
<proteinExistence type="predicted"/>
<evidence type="ECO:0000256" key="4">
    <source>
        <dbReference type="ARBA" id="ARBA00023180"/>
    </source>
</evidence>
<keyword evidence="4" id="KW-0325">Glycoprotein</keyword>
<evidence type="ECO:0000313" key="6">
    <source>
        <dbReference type="EMBL" id="MEQ2169079.1"/>
    </source>
</evidence>